<protein>
    <submittedName>
        <fullName evidence="1">Hydrolase (HAD superfamily)</fullName>
    </submittedName>
</protein>
<dbReference type="Proteomes" id="UP000019148">
    <property type="component" value="Unassembled WGS sequence"/>
</dbReference>
<evidence type="ECO:0000313" key="1">
    <source>
        <dbReference type="EMBL" id="ETZ18639.1"/>
    </source>
</evidence>
<evidence type="ECO:0000313" key="2">
    <source>
        <dbReference type="Proteomes" id="UP000019148"/>
    </source>
</evidence>
<keyword evidence="1" id="KW-0378">Hydrolase</keyword>
<organism evidence="1 2">
    <name type="scientific">Borrelia duttonii CR2A</name>
    <dbReference type="NCBI Taxonomy" id="1432657"/>
    <lineage>
        <taxon>Bacteria</taxon>
        <taxon>Pseudomonadati</taxon>
        <taxon>Spirochaetota</taxon>
        <taxon>Spirochaetia</taxon>
        <taxon>Spirochaetales</taxon>
        <taxon>Borreliaceae</taxon>
        <taxon>Borrelia</taxon>
    </lineage>
</organism>
<dbReference type="GO" id="GO:0016787">
    <property type="term" value="F:hydrolase activity"/>
    <property type="evidence" value="ECO:0007669"/>
    <property type="project" value="UniProtKB-KW"/>
</dbReference>
<accession>W6TML9</accession>
<sequence length="32" mass="3884">MMDLDGTLYPERSINLIMFPEFLKNIRFFLAF</sequence>
<proteinExistence type="predicted"/>
<dbReference type="AlphaFoldDB" id="W6TML9"/>
<comment type="caution">
    <text evidence="1">The sequence shown here is derived from an EMBL/GenBank/DDBJ whole genome shotgun (WGS) entry which is preliminary data.</text>
</comment>
<name>W6TML9_9SPIR</name>
<reference evidence="1 2" key="1">
    <citation type="submission" date="2013-12" db="EMBL/GenBank/DDBJ databases">
        <title>Comparative genomics of relapsing fever spirochetes.</title>
        <authorList>
            <person name="Schwan T.G."/>
            <person name="Raffel S.J."/>
            <person name="Porcella S.F."/>
        </authorList>
    </citation>
    <scope>NUCLEOTIDE SEQUENCE [LARGE SCALE GENOMIC DNA]</scope>
    <source>
        <strain evidence="1 2">CR2A</strain>
    </source>
</reference>
<gene>
    <name evidence="1" type="ORF">BDCR2A_00612</name>
</gene>
<dbReference type="EMBL" id="AZIT01000001">
    <property type="protein sequence ID" value="ETZ18639.1"/>
    <property type="molecule type" value="Genomic_DNA"/>
</dbReference>